<name>A0A9Q8Z4H3_CURCL</name>
<dbReference type="PROSITE" id="PS50181">
    <property type="entry name" value="FBOX"/>
    <property type="match status" value="1"/>
</dbReference>
<dbReference type="EMBL" id="CP089275">
    <property type="protein sequence ID" value="USP75706.1"/>
    <property type="molecule type" value="Genomic_DNA"/>
</dbReference>
<evidence type="ECO:0000259" key="1">
    <source>
        <dbReference type="PROSITE" id="PS50181"/>
    </source>
</evidence>
<protein>
    <recommendedName>
        <fullName evidence="1">F-box domain-containing protein</fullName>
    </recommendedName>
</protein>
<reference evidence="2" key="1">
    <citation type="submission" date="2021-12" db="EMBL/GenBank/DDBJ databases">
        <title>Curvularia clavata genome.</title>
        <authorList>
            <person name="Cao Y."/>
        </authorList>
    </citation>
    <scope>NUCLEOTIDE SEQUENCE</scope>
    <source>
        <strain evidence="2">Yc1106</strain>
    </source>
</reference>
<feature type="domain" description="F-box" evidence="1">
    <location>
        <begin position="1"/>
        <end position="45"/>
    </location>
</feature>
<dbReference type="AlphaFoldDB" id="A0A9Q8Z4H3"/>
<dbReference type="Proteomes" id="UP001056012">
    <property type="component" value="Chromosome 2"/>
</dbReference>
<proteinExistence type="predicted"/>
<keyword evidence="3" id="KW-1185">Reference proteome</keyword>
<dbReference type="InterPro" id="IPR001810">
    <property type="entry name" value="F-box_dom"/>
</dbReference>
<dbReference type="OrthoDB" id="5985073at2759"/>
<gene>
    <name evidence="2" type="ORF">yc1106_02980</name>
</gene>
<evidence type="ECO:0000313" key="2">
    <source>
        <dbReference type="EMBL" id="USP75706.1"/>
    </source>
</evidence>
<dbReference type="VEuPathDB" id="FungiDB:yc1106_02980"/>
<sequence>MKDLPQELVDKICSYLRQEHLKKVLLLSRQFRYSAEKFSGFFKEYTVNENNIQEFVSRFSGRRLLYLKEVIFRPTLPPFPEHDEDAESIPCRETADEVRKRDEWFTKQIQWLFRTLSLIENWPENPVQGRYRLSIYSPTRKPENEWHCPHQMIVNWRVRLLKADLPLISSVQSFEIYNNYNHNGMPYYFWNGMNETSQSELKLDLRILVDLATRFPNLEYLGIRTGGFEWCEHSGQADDPIKQYECDWPGLQRDARNSFADALLSLYDQLPKSLRRACLDFLNPLSRAFEIAHSKPLPDLVGPLKHDAFSSSLRLLGSNLRRLQLRCMIDESIFSLDSTAIIWPNLEQFELMFHIVRPDGTWYFQGFDGRGHESVGFPVTNAHYPPYETTEADEDLDAELDNWRKVSPARTAIRFRIVPNHRLRPLLEGFGKAAMQMRYLKEAIIWCPLLCDDEDSWDHGGSNDGAWGIRYTDSGRWFTELGRSKSPDSGRRLEWWTLSWRPDPELHNLYRQIGCSRLGEGLEELWTDDLVKDSAVRLGLFEDGEFGDDPGCIHPL</sequence>
<evidence type="ECO:0000313" key="3">
    <source>
        <dbReference type="Proteomes" id="UP001056012"/>
    </source>
</evidence>
<accession>A0A9Q8Z4H3</accession>
<organism evidence="2 3">
    <name type="scientific">Curvularia clavata</name>
    <dbReference type="NCBI Taxonomy" id="95742"/>
    <lineage>
        <taxon>Eukaryota</taxon>
        <taxon>Fungi</taxon>
        <taxon>Dikarya</taxon>
        <taxon>Ascomycota</taxon>
        <taxon>Pezizomycotina</taxon>
        <taxon>Dothideomycetes</taxon>
        <taxon>Pleosporomycetidae</taxon>
        <taxon>Pleosporales</taxon>
        <taxon>Pleosporineae</taxon>
        <taxon>Pleosporaceae</taxon>
        <taxon>Curvularia</taxon>
    </lineage>
</organism>